<name>A0A4R1GEZ0_9BACT</name>
<dbReference type="EMBL" id="SMFV01000001">
    <property type="protein sequence ID" value="TCK06588.1"/>
    <property type="molecule type" value="Genomic_DNA"/>
</dbReference>
<sequence>MKVKEIFNSDFAIYYEKVINRLTSPIQIDKWRKTLVKGAVALRPDAVTVVDCCSGAGNVGKFYLKENPRAVLINCDISRPLLGLAKENFATNQNVFCVCSDNRFFPIKDRSVDILFSSFCVRNSPEPLLTVEEAKRVIKKGGVWAILDFFKLERDDACTVANNFIFRFFMKLNGIVVPSYSEAINYLFESIENFYTAREFRKVLLKFGFTVVKLKEFMGGIASVLIAIKEEV</sequence>
<dbReference type="Gene3D" id="3.40.50.150">
    <property type="entry name" value="Vaccinia Virus protein VP39"/>
    <property type="match status" value="1"/>
</dbReference>
<keyword evidence="1" id="KW-0808">Transferase</keyword>
<protein>
    <submittedName>
        <fullName evidence="1">Demethylmenaquinone methyltransferase/2-methoxy-6-polyprenyl-1,4-benzoquinol methylase</fullName>
    </submittedName>
</protein>
<dbReference type="SUPFAM" id="SSF53335">
    <property type="entry name" value="S-adenosyl-L-methionine-dependent methyltransferases"/>
    <property type="match status" value="1"/>
</dbReference>
<dbReference type="GO" id="GO:0032259">
    <property type="term" value="P:methylation"/>
    <property type="evidence" value="ECO:0007669"/>
    <property type="project" value="UniProtKB-KW"/>
</dbReference>
<keyword evidence="1" id="KW-0489">Methyltransferase</keyword>
<dbReference type="AlphaFoldDB" id="A0A4R1GEZ0"/>
<evidence type="ECO:0000313" key="2">
    <source>
        <dbReference type="Proteomes" id="UP000295777"/>
    </source>
</evidence>
<evidence type="ECO:0000313" key="1">
    <source>
        <dbReference type="EMBL" id="TCK06588.1"/>
    </source>
</evidence>
<dbReference type="InterPro" id="IPR029063">
    <property type="entry name" value="SAM-dependent_MTases_sf"/>
</dbReference>
<dbReference type="GO" id="GO:0008168">
    <property type="term" value="F:methyltransferase activity"/>
    <property type="evidence" value="ECO:0007669"/>
    <property type="project" value="UniProtKB-KW"/>
</dbReference>
<keyword evidence="2" id="KW-1185">Reference proteome</keyword>
<dbReference type="RefSeq" id="WP_132525267.1">
    <property type="nucleotide sequence ID" value="NZ_SMFV01000001.1"/>
</dbReference>
<accession>A0A4R1GEZ0</accession>
<comment type="caution">
    <text evidence="1">The sequence shown here is derived from an EMBL/GenBank/DDBJ whole genome shotgun (WGS) entry which is preliminary data.</text>
</comment>
<organism evidence="1 2">
    <name type="scientific">Phorcysia thermohydrogeniphila</name>
    <dbReference type="NCBI Taxonomy" id="936138"/>
    <lineage>
        <taxon>Bacteria</taxon>
        <taxon>Pseudomonadati</taxon>
        <taxon>Aquificota</taxon>
        <taxon>Aquificia</taxon>
        <taxon>Desulfurobacteriales</taxon>
        <taxon>Desulfurobacteriaceae</taxon>
        <taxon>Phorcysia</taxon>
    </lineage>
</organism>
<dbReference type="Proteomes" id="UP000295777">
    <property type="component" value="Unassembled WGS sequence"/>
</dbReference>
<dbReference type="Pfam" id="PF01209">
    <property type="entry name" value="Ubie_methyltran"/>
    <property type="match status" value="1"/>
</dbReference>
<proteinExistence type="predicted"/>
<dbReference type="OrthoDB" id="9760689at2"/>
<gene>
    <name evidence="1" type="ORF">CLV27_0391</name>
</gene>
<reference evidence="1 2" key="1">
    <citation type="submission" date="2019-03" db="EMBL/GenBank/DDBJ databases">
        <title>Genomic Encyclopedia of Archaeal and Bacterial Type Strains, Phase II (KMG-II): from individual species to whole genera.</title>
        <authorList>
            <person name="Goeker M."/>
        </authorList>
    </citation>
    <scope>NUCLEOTIDE SEQUENCE [LARGE SCALE GENOMIC DNA]</scope>
    <source>
        <strain evidence="1 2">DSM 24425</strain>
    </source>
</reference>